<proteinExistence type="predicted"/>
<accession>A0A2S9SLJ5</accession>
<evidence type="ECO:0000313" key="1">
    <source>
        <dbReference type="EMBL" id="PRM87449.1"/>
    </source>
</evidence>
<dbReference type="AlphaFoldDB" id="A0A2S9SLJ5"/>
<dbReference type="Proteomes" id="UP000239065">
    <property type="component" value="Unassembled WGS sequence"/>
</dbReference>
<dbReference type="RefSeq" id="WP_105909425.1">
    <property type="nucleotide sequence ID" value="NZ_NXGJ01000009.1"/>
</dbReference>
<protein>
    <submittedName>
        <fullName evidence="1">Uncharacterized protein</fullName>
    </submittedName>
</protein>
<evidence type="ECO:0000313" key="2">
    <source>
        <dbReference type="Proteomes" id="UP000239065"/>
    </source>
</evidence>
<sequence length="176" mass="21250">MKFVLLLLNSKLLNFWYINTFQSGLHIKINQLEQLPIPKLENLEQQEPFIQKADLMLDLNKKLQEIKQNFYNELKLEKLTNKLQKFEELEFDDFIKEYTKSKKIKFADKLEERNFKNDWKALFENDKKEVLEIQYQINQTDKEIDQMVYKLYDLTEDEIKIVEGTTSSSPKNCQEK</sequence>
<reference evidence="1 2" key="1">
    <citation type="submission" date="2017-09" db="EMBL/GenBank/DDBJ databases">
        <title>Reassesment of A. cryaerophilus.</title>
        <authorList>
            <person name="Perez-Cataluna A."/>
            <person name="Collado L."/>
            <person name="Salgado O."/>
            <person name="Lefinanco V."/>
            <person name="Figueras M.J."/>
        </authorList>
    </citation>
    <scope>NUCLEOTIDE SEQUENCE [LARGE SCALE GENOMIC DNA]</scope>
    <source>
        <strain evidence="1 2">LMG 9861</strain>
    </source>
</reference>
<name>A0A2S9SLJ5_9BACT</name>
<organism evidence="1 2">
    <name type="scientific">Aliarcobacter cryaerophilus</name>
    <dbReference type="NCBI Taxonomy" id="28198"/>
    <lineage>
        <taxon>Bacteria</taxon>
        <taxon>Pseudomonadati</taxon>
        <taxon>Campylobacterota</taxon>
        <taxon>Epsilonproteobacteria</taxon>
        <taxon>Campylobacterales</taxon>
        <taxon>Arcobacteraceae</taxon>
        <taxon>Aliarcobacter</taxon>
    </lineage>
</organism>
<gene>
    <name evidence="1" type="ORF">CJ669_07750</name>
</gene>
<comment type="caution">
    <text evidence="1">The sequence shown here is derived from an EMBL/GenBank/DDBJ whole genome shotgun (WGS) entry which is preliminary data.</text>
</comment>
<dbReference type="EMBL" id="NXGJ01000009">
    <property type="protein sequence ID" value="PRM87449.1"/>
    <property type="molecule type" value="Genomic_DNA"/>
</dbReference>